<accession>A0A5J4S629</accession>
<dbReference type="InterPro" id="IPR051534">
    <property type="entry name" value="CBASS_pafABC_assoc_protein"/>
</dbReference>
<comment type="caution">
    <text evidence="3">The sequence shown here is derived from an EMBL/GenBank/DDBJ whole genome shotgun (WGS) entry which is preliminary data.</text>
</comment>
<reference evidence="3" key="1">
    <citation type="submission" date="2019-03" db="EMBL/GenBank/DDBJ databases">
        <title>Single cell metagenomics reveals metabolic interactions within the superorganism composed of flagellate Streblomastix strix and complex community of Bacteroidetes bacteria on its surface.</title>
        <authorList>
            <person name="Treitli S.C."/>
            <person name="Kolisko M."/>
            <person name="Husnik F."/>
            <person name="Keeling P."/>
            <person name="Hampl V."/>
        </authorList>
    </citation>
    <scope>NUCLEOTIDE SEQUENCE</scope>
    <source>
        <strain evidence="3">STM</strain>
    </source>
</reference>
<dbReference type="Pfam" id="PF13280">
    <property type="entry name" value="WYL"/>
    <property type="match status" value="1"/>
</dbReference>
<dbReference type="AlphaFoldDB" id="A0A5J4S629"/>
<name>A0A5J4S629_9ZZZZ</name>
<proteinExistence type="predicted"/>
<feature type="domain" description="WYL" evidence="1">
    <location>
        <begin position="200"/>
        <end position="266"/>
    </location>
</feature>
<dbReference type="InterPro" id="IPR026881">
    <property type="entry name" value="WYL_dom"/>
</dbReference>
<evidence type="ECO:0000259" key="2">
    <source>
        <dbReference type="Pfam" id="PF25583"/>
    </source>
</evidence>
<feature type="domain" description="WCX" evidence="2">
    <location>
        <begin position="330"/>
        <end position="373"/>
    </location>
</feature>
<dbReference type="EMBL" id="SNRY01000423">
    <property type="protein sequence ID" value="KAA6340925.1"/>
    <property type="molecule type" value="Genomic_DNA"/>
</dbReference>
<gene>
    <name evidence="3" type="ORF">EZS27_011230</name>
</gene>
<dbReference type="PANTHER" id="PTHR34580:SF9">
    <property type="entry name" value="SLL5097 PROTEIN"/>
    <property type="match status" value="1"/>
</dbReference>
<dbReference type="InterPro" id="IPR057727">
    <property type="entry name" value="WCX_dom"/>
</dbReference>
<organism evidence="3">
    <name type="scientific">termite gut metagenome</name>
    <dbReference type="NCBI Taxonomy" id="433724"/>
    <lineage>
        <taxon>unclassified sequences</taxon>
        <taxon>metagenomes</taxon>
        <taxon>organismal metagenomes</taxon>
    </lineage>
</organism>
<dbReference type="PROSITE" id="PS52050">
    <property type="entry name" value="WYL"/>
    <property type="match status" value="1"/>
</dbReference>
<sequence>MGIGENLVLKCRWSQCIFVDNKIFPRHNDMICLCVLSYLCADNQQEVAVSCHRDDTELPSYQLVTNGTSFDILLTDTIMTNKNMIRRDYIIIRRIVRNDYPSKTTLLQYLSDHDIEIDSRTFDRDMNSIRYNLDVNIAYDRTEGGYYIQRLNNDDFDKLLFFIGLAENADMILSSMRDKQELLKYLSISPTTSFKGVEQIAVLLQAIRNTLIVRFRHLNYSTKEQTEYTVEPYLLKEFEGRWYLFAFVRKKIAFRTFGLDRLETLTITDDKFQRTEGLAATADRFNDVFGLTYMPNQQNPPVETVQFQCNSDFMIGHFSALPLHHSQEIDGNTVALQVIVNPELENKLLSYGEYINVLSPASLRNSIRERLTKTIRQYGD</sequence>
<evidence type="ECO:0000259" key="1">
    <source>
        <dbReference type="Pfam" id="PF13280"/>
    </source>
</evidence>
<protein>
    <submittedName>
        <fullName evidence="3">Uncharacterized protein</fullName>
    </submittedName>
</protein>
<dbReference type="Pfam" id="PF25583">
    <property type="entry name" value="WCX"/>
    <property type="match status" value="1"/>
</dbReference>
<dbReference type="PANTHER" id="PTHR34580">
    <property type="match status" value="1"/>
</dbReference>
<evidence type="ECO:0000313" key="3">
    <source>
        <dbReference type="EMBL" id="KAA6340925.1"/>
    </source>
</evidence>